<accession>A0A5B0S8S1</accession>
<sequence length="89" mass="9979">MTDMCAQLSQNDITPVITAFDNCLSTHRFRPGLGVMRCLGGLAETSEFWQGWCAEKGECHRGRMPIFAGWCAKFGKQNKKVEPVGQLVW</sequence>
<dbReference type="EMBL" id="VDEP01000069">
    <property type="protein sequence ID" value="KAA1134268.1"/>
    <property type="molecule type" value="Genomic_DNA"/>
</dbReference>
<reference evidence="1 2" key="1">
    <citation type="submission" date="2019-05" db="EMBL/GenBank/DDBJ databases">
        <title>Emergence of the Ug99 lineage of the wheat stem rust pathogen through somatic hybridization.</title>
        <authorList>
            <person name="Li F."/>
            <person name="Upadhyaya N.M."/>
            <person name="Sperschneider J."/>
            <person name="Matny O."/>
            <person name="Nguyen-Phuc H."/>
            <person name="Mago R."/>
            <person name="Raley C."/>
            <person name="Miller M.E."/>
            <person name="Silverstein K.A.T."/>
            <person name="Henningsen E."/>
            <person name="Hirsch C.D."/>
            <person name="Visser B."/>
            <person name="Pretorius Z.A."/>
            <person name="Steffenson B.J."/>
            <person name="Schwessinger B."/>
            <person name="Dodds P.N."/>
            <person name="Figueroa M."/>
        </authorList>
    </citation>
    <scope>NUCLEOTIDE SEQUENCE [LARGE SCALE GENOMIC DNA]</scope>
    <source>
        <strain evidence="1 2">Ug99</strain>
    </source>
</reference>
<evidence type="ECO:0000313" key="2">
    <source>
        <dbReference type="Proteomes" id="UP000325313"/>
    </source>
</evidence>
<proteinExistence type="predicted"/>
<name>A0A5B0S8S1_PUCGR</name>
<gene>
    <name evidence="1" type="ORF">PGTUg99_034305</name>
</gene>
<dbReference type="Proteomes" id="UP000325313">
    <property type="component" value="Unassembled WGS sequence"/>
</dbReference>
<protein>
    <submittedName>
        <fullName evidence="1">Uncharacterized protein</fullName>
    </submittedName>
</protein>
<organism evidence="1 2">
    <name type="scientific">Puccinia graminis f. sp. tritici</name>
    <dbReference type="NCBI Taxonomy" id="56615"/>
    <lineage>
        <taxon>Eukaryota</taxon>
        <taxon>Fungi</taxon>
        <taxon>Dikarya</taxon>
        <taxon>Basidiomycota</taxon>
        <taxon>Pucciniomycotina</taxon>
        <taxon>Pucciniomycetes</taxon>
        <taxon>Pucciniales</taxon>
        <taxon>Pucciniaceae</taxon>
        <taxon>Puccinia</taxon>
    </lineage>
</organism>
<comment type="caution">
    <text evidence="1">The sequence shown here is derived from an EMBL/GenBank/DDBJ whole genome shotgun (WGS) entry which is preliminary data.</text>
</comment>
<evidence type="ECO:0000313" key="1">
    <source>
        <dbReference type="EMBL" id="KAA1134268.1"/>
    </source>
</evidence>
<dbReference type="AlphaFoldDB" id="A0A5B0S8S1"/>